<protein>
    <recommendedName>
        <fullName evidence="1">T6SS Phospholipase effector Tle1-like catalytic domain-containing protein</fullName>
    </recommendedName>
</protein>
<gene>
    <name evidence="2" type="ORF">QBC42DRAFT_203453</name>
</gene>
<dbReference type="PANTHER" id="PTHR33840:SF16">
    <property type="entry name" value="DUF2235 DOMAIN-CONTAINING PROTEIN"/>
    <property type="match status" value="1"/>
</dbReference>
<dbReference type="PANTHER" id="PTHR33840">
    <property type="match status" value="1"/>
</dbReference>
<feature type="non-terminal residue" evidence="2">
    <location>
        <position position="540"/>
    </location>
</feature>
<evidence type="ECO:0000313" key="2">
    <source>
        <dbReference type="EMBL" id="KAK4461543.1"/>
    </source>
</evidence>
<feature type="domain" description="T6SS Phospholipase effector Tle1-like catalytic" evidence="1">
    <location>
        <begin position="56"/>
        <end position="351"/>
    </location>
</feature>
<dbReference type="InterPro" id="IPR029058">
    <property type="entry name" value="AB_hydrolase_fold"/>
</dbReference>
<dbReference type="EMBL" id="MU864989">
    <property type="protein sequence ID" value="KAK4461543.1"/>
    <property type="molecule type" value="Genomic_DNA"/>
</dbReference>
<name>A0AAV9HME6_9PEZI</name>
<dbReference type="InterPro" id="IPR018712">
    <property type="entry name" value="Tle1-like_cat"/>
</dbReference>
<dbReference type="SUPFAM" id="SSF53474">
    <property type="entry name" value="alpha/beta-Hydrolases"/>
    <property type="match status" value="1"/>
</dbReference>
<reference evidence="2" key="1">
    <citation type="journal article" date="2023" name="Mol. Phylogenet. Evol.">
        <title>Genome-scale phylogeny and comparative genomics of the fungal order Sordariales.</title>
        <authorList>
            <person name="Hensen N."/>
            <person name="Bonometti L."/>
            <person name="Westerberg I."/>
            <person name="Brannstrom I.O."/>
            <person name="Guillou S."/>
            <person name="Cros-Aarteil S."/>
            <person name="Calhoun S."/>
            <person name="Haridas S."/>
            <person name="Kuo A."/>
            <person name="Mondo S."/>
            <person name="Pangilinan J."/>
            <person name="Riley R."/>
            <person name="LaButti K."/>
            <person name="Andreopoulos B."/>
            <person name="Lipzen A."/>
            <person name="Chen C."/>
            <person name="Yan M."/>
            <person name="Daum C."/>
            <person name="Ng V."/>
            <person name="Clum A."/>
            <person name="Steindorff A."/>
            <person name="Ohm R.A."/>
            <person name="Martin F."/>
            <person name="Silar P."/>
            <person name="Natvig D.O."/>
            <person name="Lalanne C."/>
            <person name="Gautier V."/>
            <person name="Ament-Velasquez S.L."/>
            <person name="Kruys A."/>
            <person name="Hutchinson M.I."/>
            <person name="Powell A.J."/>
            <person name="Barry K."/>
            <person name="Miller A.N."/>
            <person name="Grigoriev I.V."/>
            <person name="Debuchy R."/>
            <person name="Gladieux P."/>
            <person name="Hiltunen Thoren M."/>
            <person name="Johannesson H."/>
        </authorList>
    </citation>
    <scope>NUCLEOTIDE SEQUENCE</scope>
    <source>
        <strain evidence="2">PSN324</strain>
    </source>
</reference>
<dbReference type="Proteomes" id="UP001321749">
    <property type="component" value="Unassembled WGS sequence"/>
</dbReference>
<evidence type="ECO:0000313" key="3">
    <source>
        <dbReference type="Proteomes" id="UP001321749"/>
    </source>
</evidence>
<dbReference type="AlphaFoldDB" id="A0AAV9HME6"/>
<accession>A0AAV9HME6</accession>
<comment type="caution">
    <text evidence="2">The sequence shown here is derived from an EMBL/GenBank/DDBJ whole genome shotgun (WGS) entry which is preliminary data.</text>
</comment>
<dbReference type="Pfam" id="PF09994">
    <property type="entry name" value="T6SS_Tle1-like_cat"/>
    <property type="match status" value="1"/>
</dbReference>
<keyword evidence="3" id="KW-1185">Reference proteome</keyword>
<reference evidence="2" key="2">
    <citation type="submission" date="2023-06" db="EMBL/GenBank/DDBJ databases">
        <authorList>
            <consortium name="Lawrence Berkeley National Laboratory"/>
            <person name="Mondo S.J."/>
            <person name="Hensen N."/>
            <person name="Bonometti L."/>
            <person name="Westerberg I."/>
            <person name="Brannstrom I.O."/>
            <person name="Guillou S."/>
            <person name="Cros-Aarteil S."/>
            <person name="Calhoun S."/>
            <person name="Haridas S."/>
            <person name="Kuo A."/>
            <person name="Pangilinan J."/>
            <person name="Riley R."/>
            <person name="Labutti K."/>
            <person name="Andreopoulos B."/>
            <person name="Lipzen A."/>
            <person name="Chen C."/>
            <person name="Yanf M."/>
            <person name="Daum C."/>
            <person name="Ng V."/>
            <person name="Clum A."/>
            <person name="Steindorff A."/>
            <person name="Ohm R."/>
            <person name="Martin F."/>
            <person name="Silar P."/>
            <person name="Natvig D."/>
            <person name="Lalanne C."/>
            <person name="Gautier V."/>
            <person name="Ament-Velasquez S.L."/>
            <person name="Kruys A."/>
            <person name="Hutchinson M.I."/>
            <person name="Powell A.J."/>
            <person name="Barry K."/>
            <person name="Miller A.N."/>
            <person name="Grigoriev I.V."/>
            <person name="Debuchy R."/>
            <person name="Gladieux P."/>
            <person name="Thoren M.H."/>
            <person name="Johannesson H."/>
        </authorList>
    </citation>
    <scope>NUCLEOTIDE SEQUENCE</scope>
    <source>
        <strain evidence="2">PSN324</strain>
    </source>
</reference>
<proteinExistence type="predicted"/>
<evidence type="ECO:0000259" key="1">
    <source>
        <dbReference type="Pfam" id="PF09994"/>
    </source>
</evidence>
<organism evidence="2 3">
    <name type="scientific">Cladorrhinum samala</name>
    <dbReference type="NCBI Taxonomy" id="585594"/>
    <lineage>
        <taxon>Eukaryota</taxon>
        <taxon>Fungi</taxon>
        <taxon>Dikarya</taxon>
        <taxon>Ascomycota</taxon>
        <taxon>Pezizomycotina</taxon>
        <taxon>Sordariomycetes</taxon>
        <taxon>Sordariomycetidae</taxon>
        <taxon>Sordariales</taxon>
        <taxon>Podosporaceae</taxon>
        <taxon>Cladorrhinum</taxon>
    </lineage>
</organism>
<sequence>MRIFAEPSSQCIIDFSPEPPYSILPLKAITMENTPIPKDTECQTCRANGFKVNIKKRLIVCCDGTFSGVDKGTEDYASNVGRLSRTISRVGHDDAGEKIPQIVYYQSGVGTGSLTYVDKQRQGAFGGSLAENVCEAYNFLASNWGPGDEICIFGFSRGAYTARSLAGFICQVGLLGSGLMDHFFEIYEAYRNRGEKHFTETEWAKTLIVPGELGTFPTKENHYKGTRLEQIQRYTHPHITIKVVGVWDTVGSLQVMNWFGQAGDDTTYHTTKLSPKIENAFHAMAIDEARGNFPPTLWYLDRNCLNEDGTPKVNLKQVWFPGYHSDVGGHSKGSIDTNSVDEITFAWMCDQLHGLVQLDVFALERYILFRLGPTPVQWDLPGKQNIRDLEARWRQIQWSNGTLEDNNGWLNGWWIPSLMSTAKASYYRVPGETKVLEDGKKTPIDYRRFNEEVHPSVHQRVADTKGKYQPTPFRKGWVYVAPTETERGHWKKKAGGKEVILYEYTIPDPERMPEKLSRELYHWRGSLERVMAPKEVLAAQ</sequence>